<keyword evidence="2" id="KW-1185">Reference proteome</keyword>
<proteinExistence type="predicted"/>
<gene>
    <name evidence="1" type="ORF">F511_10702</name>
</gene>
<reference evidence="1 2" key="1">
    <citation type="journal article" date="2015" name="Proc. Natl. Acad. Sci. U.S.A.">
        <title>The resurrection genome of Boea hygrometrica: A blueprint for survival of dehydration.</title>
        <authorList>
            <person name="Xiao L."/>
            <person name="Yang G."/>
            <person name="Zhang L."/>
            <person name="Yang X."/>
            <person name="Zhao S."/>
            <person name="Ji Z."/>
            <person name="Zhou Q."/>
            <person name="Hu M."/>
            <person name="Wang Y."/>
            <person name="Chen M."/>
            <person name="Xu Y."/>
            <person name="Jin H."/>
            <person name="Xiao X."/>
            <person name="Hu G."/>
            <person name="Bao F."/>
            <person name="Hu Y."/>
            <person name="Wan P."/>
            <person name="Li L."/>
            <person name="Deng X."/>
            <person name="Kuang T."/>
            <person name="Xiang C."/>
            <person name="Zhu J.K."/>
            <person name="Oliver M.J."/>
            <person name="He Y."/>
        </authorList>
    </citation>
    <scope>NUCLEOTIDE SEQUENCE [LARGE SCALE GENOMIC DNA]</scope>
    <source>
        <strain evidence="2">cv. XS01</strain>
    </source>
</reference>
<evidence type="ECO:0000313" key="2">
    <source>
        <dbReference type="Proteomes" id="UP000250235"/>
    </source>
</evidence>
<evidence type="ECO:0000313" key="1">
    <source>
        <dbReference type="EMBL" id="KZV50362.1"/>
    </source>
</evidence>
<dbReference type="EMBL" id="KQ992455">
    <property type="protein sequence ID" value="KZV50362.1"/>
    <property type="molecule type" value="Genomic_DNA"/>
</dbReference>
<accession>A0A2Z7CTD8</accession>
<name>A0A2Z7CTD8_9LAMI</name>
<protein>
    <submittedName>
        <fullName evidence="1">Uncharacterized protein</fullName>
    </submittedName>
</protein>
<dbReference type="Proteomes" id="UP000250235">
    <property type="component" value="Unassembled WGS sequence"/>
</dbReference>
<dbReference type="AlphaFoldDB" id="A0A2Z7CTD8"/>
<sequence>MAAEMEARAAAAKAKRLEAMRSKDEVVADPSVKQKWTIVGRAPPSVKAFTIIPAVVEAIPVTPIPMGINGVELIE</sequence>
<organism evidence="1 2">
    <name type="scientific">Dorcoceras hygrometricum</name>
    <dbReference type="NCBI Taxonomy" id="472368"/>
    <lineage>
        <taxon>Eukaryota</taxon>
        <taxon>Viridiplantae</taxon>
        <taxon>Streptophyta</taxon>
        <taxon>Embryophyta</taxon>
        <taxon>Tracheophyta</taxon>
        <taxon>Spermatophyta</taxon>
        <taxon>Magnoliopsida</taxon>
        <taxon>eudicotyledons</taxon>
        <taxon>Gunneridae</taxon>
        <taxon>Pentapetalae</taxon>
        <taxon>asterids</taxon>
        <taxon>lamiids</taxon>
        <taxon>Lamiales</taxon>
        <taxon>Gesneriaceae</taxon>
        <taxon>Didymocarpoideae</taxon>
        <taxon>Trichosporeae</taxon>
        <taxon>Loxocarpinae</taxon>
        <taxon>Dorcoceras</taxon>
    </lineage>
</organism>